<dbReference type="InParanoid" id="A0A146GAD3"/>
<dbReference type="EC" id="1.1.1.133" evidence="3 6"/>
<comment type="caution">
    <text evidence="8">The sequence shown here is derived from an EMBL/GenBank/DDBJ whole genome shotgun (WGS) entry which is preliminary data.</text>
</comment>
<dbReference type="GO" id="GO:0008831">
    <property type="term" value="F:dTDP-4-dehydrorhamnose reductase activity"/>
    <property type="evidence" value="ECO:0007669"/>
    <property type="project" value="UniProtKB-EC"/>
</dbReference>
<dbReference type="InterPro" id="IPR036291">
    <property type="entry name" value="NAD(P)-bd_dom_sf"/>
</dbReference>
<keyword evidence="6" id="KW-0521">NADP</keyword>
<dbReference type="NCBIfam" id="TIGR01214">
    <property type="entry name" value="rmlD"/>
    <property type="match status" value="1"/>
</dbReference>
<dbReference type="Pfam" id="PF04321">
    <property type="entry name" value="RmlD_sub_bind"/>
    <property type="match status" value="1"/>
</dbReference>
<dbReference type="GO" id="GO:0019305">
    <property type="term" value="P:dTDP-rhamnose biosynthetic process"/>
    <property type="evidence" value="ECO:0007669"/>
    <property type="project" value="UniProtKB-UniPathway"/>
</dbReference>
<evidence type="ECO:0000313" key="8">
    <source>
        <dbReference type="EMBL" id="GAT34599.1"/>
    </source>
</evidence>
<comment type="pathway">
    <text evidence="1 6">Carbohydrate biosynthesis; dTDP-L-rhamnose biosynthesis.</text>
</comment>
<sequence>MSRIAILGARGRMGAAFARQWAQQHDVTALARPELDLSDLAALERLVKSLDYDILVNAAASTNVDRCETERDEATTVNATAVGLLARLAAERDARLIHISTDYVFDGEKDTPYVESDEARPLGHYGQTKLDGERLALAASPRHVVARVSWVFGPDKPSFVDMIVDRALKNPRVEAIADKISSPTSAEDSAEWLAAFFDPATPGGLYHACNSGPCTWQEYGQHALDCALQTGAPIQARTVEPIPLASMSAFVAPRPRQTALHTGKLTSVLGRPPRSWQDAVADFIQRKFR</sequence>
<dbReference type="Gene3D" id="3.90.25.10">
    <property type="entry name" value="UDP-galactose 4-epimerase, domain 1"/>
    <property type="match status" value="1"/>
</dbReference>
<dbReference type="CDD" id="cd05254">
    <property type="entry name" value="dTDP_HR_like_SDR_e"/>
    <property type="match status" value="1"/>
</dbReference>
<dbReference type="PANTHER" id="PTHR10491:SF4">
    <property type="entry name" value="METHIONINE ADENOSYLTRANSFERASE 2 SUBUNIT BETA"/>
    <property type="match status" value="1"/>
</dbReference>
<feature type="domain" description="RmlD-like substrate binding" evidence="7">
    <location>
        <begin position="3"/>
        <end position="286"/>
    </location>
</feature>
<evidence type="ECO:0000256" key="4">
    <source>
        <dbReference type="ARBA" id="ARBA00017099"/>
    </source>
</evidence>
<dbReference type="FunCoup" id="A0A146GAD3">
    <property type="interactions" value="467"/>
</dbReference>
<dbReference type="PANTHER" id="PTHR10491">
    <property type="entry name" value="DTDP-4-DEHYDRORHAMNOSE REDUCTASE"/>
    <property type="match status" value="1"/>
</dbReference>
<organism evidence="8 9">
    <name type="scientific">Terrimicrobium sacchariphilum</name>
    <dbReference type="NCBI Taxonomy" id="690879"/>
    <lineage>
        <taxon>Bacteria</taxon>
        <taxon>Pseudomonadati</taxon>
        <taxon>Verrucomicrobiota</taxon>
        <taxon>Terrimicrobiia</taxon>
        <taxon>Terrimicrobiales</taxon>
        <taxon>Terrimicrobiaceae</taxon>
        <taxon>Terrimicrobium</taxon>
    </lineage>
</organism>
<reference evidence="9" key="1">
    <citation type="journal article" date="2017" name="Genome Announc.">
        <title>Draft Genome Sequence of Terrimicrobium sacchariphilum NM-5T, a Facultative Anaerobic Soil Bacterium of the Class Spartobacteria.</title>
        <authorList>
            <person name="Qiu Y.L."/>
            <person name="Tourlousse D.M."/>
            <person name="Matsuura N."/>
            <person name="Ohashi A."/>
            <person name="Sekiguchi Y."/>
        </authorList>
    </citation>
    <scope>NUCLEOTIDE SEQUENCE [LARGE SCALE GENOMIC DNA]</scope>
    <source>
        <strain evidence="9">NM-5</strain>
    </source>
</reference>
<dbReference type="STRING" id="690879.TSACC_23030"/>
<dbReference type="SUPFAM" id="SSF51735">
    <property type="entry name" value="NAD(P)-binding Rossmann-fold domains"/>
    <property type="match status" value="1"/>
</dbReference>
<dbReference type="UniPathway" id="UPA00124"/>
<name>A0A146GAD3_TERSA</name>
<accession>A0A146GAD3</accession>
<dbReference type="Gene3D" id="3.40.50.720">
    <property type="entry name" value="NAD(P)-binding Rossmann-like Domain"/>
    <property type="match status" value="1"/>
</dbReference>
<proteinExistence type="inferred from homology"/>
<comment type="catalytic activity">
    <reaction evidence="5">
        <text>dTDP-beta-L-rhamnose + NADP(+) = dTDP-4-dehydro-beta-L-rhamnose + NADPH + H(+)</text>
        <dbReference type="Rhea" id="RHEA:21796"/>
        <dbReference type="ChEBI" id="CHEBI:15378"/>
        <dbReference type="ChEBI" id="CHEBI:57510"/>
        <dbReference type="ChEBI" id="CHEBI:57783"/>
        <dbReference type="ChEBI" id="CHEBI:58349"/>
        <dbReference type="ChEBI" id="CHEBI:62830"/>
        <dbReference type="EC" id="1.1.1.133"/>
    </reaction>
</comment>
<keyword evidence="9" id="KW-1185">Reference proteome</keyword>
<evidence type="ECO:0000256" key="1">
    <source>
        <dbReference type="ARBA" id="ARBA00004781"/>
    </source>
</evidence>
<dbReference type="EMBL" id="BDCO01000002">
    <property type="protein sequence ID" value="GAT34599.1"/>
    <property type="molecule type" value="Genomic_DNA"/>
</dbReference>
<comment type="similarity">
    <text evidence="2 6">Belongs to the dTDP-4-dehydrorhamnose reductase family.</text>
</comment>
<dbReference type="Proteomes" id="UP000076023">
    <property type="component" value="Unassembled WGS sequence"/>
</dbReference>
<keyword evidence="6" id="KW-0560">Oxidoreductase</keyword>
<protein>
    <recommendedName>
        <fullName evidence="4 6">dTDP-4-dehydrorhamnose reductase</fullName>
        <ecNumber evidence="3 6">1.1.1.133</ecNumber>
    </recommendedName>
</protein>
<dbReference type="InterPro" id="IPR029903">
    <property type="entry name" value="RmlD-like-bd"/>
</dbReference>
<gene>
    <name evidence="8" type="ORF">TSACC_23030</name>
</gene>
<comment type="function">
    <text evidence="6">Catalyzes the reduction of dTDP-6-deoxy-L-lyxo-4-hexulose to yield dTDP-L-rhamnose.</text>
</comment>
<evidence type="ECO:0000313" key="9">
    <source>
        <dbReference type="Proteomes" id="UP000076023"/>
    </source>
</evidence>
<dbReference type="OrthoDB" id="9803892at2"/>
<evidence type="ECO:0000256" key="5">
    <source>
        <dbReference type="ARBA" id="ARBA00048200"/>
    </source>
</evidence>
<evidence type="ECO:0000256" key="2">
    <source>
        <dbReference type="ARBA" id="ARBA00010944"/>
    </source>
</evidence>
<evidence type="ECO:0000256" key="3">
    <source>
        <dbReference type="ARBA" id="ARBA00012929"/>
    </source>
</evidence>
<dbReference type="AlphaFoldDB" id="A0A146GAD3"/>
<dbReference type="RefSeq" id="WP_075080213.1">
    <property type="nucleotide sequence ID" value="NZ_BDCO01000002.1"/>
</dbReference>
<evidence type="ECO:0000256" key="6">
    <source>
        <dbReference type="RuleBase" id="RU364082"/>
    </source>
</evidence>
<dbReference type="InterPro" id="IPR005913">
    <property type="entry name" value="dTDP_dehydrorham_reduct"/>
</dbReference>
<evidence type="ECO:0000259" key="7">
    <source>
        <dbReference type="Pfam" id="PF04321"/>
    </source>
</evidence>